<accession>A0A1M7PIH4</accession>
<keyword evidence="3" id="KW-1185">Reference proteome</keyword>
<feature type="chain" id="PRO_5012636085" description="DUF1311 domain-containing protein" evidence="1">
    <location>
        <begin position="25"/>
        <end position="107"/>
    </location>
</feature>
<evidence type="ECO:0000313" key="3">
    <source>
        <dbReference type="Proteomes" id="UP000186002"/>
    </source>
</evidence>
<dbReference type="Proteomes" id="UP000186002">
    <property type="component" value="Unassembled WGS sequence"/>
</dbReference>
<dbReference type="EMBL" id="FRBW01000008">
    <property type="protein sequence ID" value="SHN16985.1"/>
    <property type="molecule type" value="Genomic_DNA"/>
</dbReference>
<evidence type="ECO:0000256" key="1">
    <source>
        <dbReference type="SAM" id="SignalP"/>
    </source>
</evidence>
<sequence>MRLSRLSLLVFLAGISLGPVPLRAQDSVCYLPERPVDYRLAKRDPLYEYARQEFQDYLEEMEVYMRCLEQERANAFLELKDGYEEFQRIYGADAVFRSRVRVYSKPQ</sequence>
<proteinExistence type="predicted"/>
<protein>
    <recommendedName>
        <fullName evidence="4">DUF1311 domain-containing protein</fullName>
    </recommendedName>
</protein>
<evidence type="ECO:0008006" key="4">
    <source>
        <dbReference type="Google" id="ProtNLM"/>
    </source>
</evidence>
<organism evidence="2 3">
    <name type="scientific">Roseibium suaedae</name>
    <dbReference type="NCBI Taxonomy" id="735517"/>
    <lineage>
        <taxon>Bacteria</taxon>
        <taxon>Pseudomonadati</taxon>
        <taxon>Pseudomonadota</taxon>
        <taxon>Alphaproteobacteria</taxon>
        <taxon>Hyphomicrobiales</taxon>
        <taxon>Stappiaceae</taxon>
        <taxon>Roseibium</taxon>
    </lineage>
</organism>
<keyword evidence="1" id="KW-0732">Signal</keyword>
<dbReference type="AlphaFoldDB" id="A0A1M7PIH4"/>
<dbReference type="STRING" id="735517.SAMN05444272_4443"/>
<gene>
    <name evidence="2" type="ORF">SAMN05444272_4443</name>
</gene>
<reference evidence="2 3" key="1">
    <citation type="submission" date="2016-11" db="EMBL/GenBank/DDBJ databases">
        <authorList>
            <person name="Jaros S."/>
            <person name="Januszkiewicz K."/>
            <person name="Wedrychowicz H."/>
        </authorList>
    </citation>
    <scope>NUCLEOTIDE SEQUENCE [LARGE SCALE GENOMIC DNA]</scope>
    <source>
        <strain evidence="2 3">DSM 22153</strain>
    </source>
</reference>
<feature type="signal peptide" evidence="1">
    <location>
        <begin position="1"/>
        <end position="24"/>
    </location>
</feature>
<name>A0A1M7PIH4_9HYPH</name>
<evidence type="ECO:0000313" key="2">
    <source>
        <dbReference type="EMBL" id="SHN16985.1"/>
    </source>
</evidence>